<proteinExistence type="predicted"/>
<feature type="transmembrane region" description="Helical" evidence="1">
    <location>
        <begin position="142"/>
        <end position="162"/>
    </location>
</feature>
<reference evidence="3" key="1">
    <citation type="journal article" date="2008" name="Appl. Microbiol. Biotechnol.">
        <title>Subtractive hybridization and random arbitrarily primed PCR analyses of a benzoate-assimilating bacterium, Desulfotignum balticum.</title>
        <authorList>
            <person name="Habe H."/>
            <person name="Kobuna A."/>
            <person name="Hosoda A."/>
            <person name="Kouzuma A."/>
            <person name="Yamane H."/>
            <person name="Nojiri H."/>
            <person name="Omori T."/>
            <person name="Watanabe K."/>
        </authorList>
    </citation>
    <scope>NUCLEOTIDE SEQUENCE</scope>
    <source>
        <strain evidence="3">DSM 7044</strain>
    </source>
</reference>
<keyword evidence="1" id="KW-1133">Transmembrane helix</keyword>
<protein>
    <recommendedName>
        <fullName evidence="2">PIN domain-containing protein</fullName>
    </recommendedName>
</protein>
<keyword evidence="1" id="KW-0472">Membrane</keyword>
<name>B2DD69_9BACT</name>
<dbReference type="EMBL" id="AB368180">
    <property type="protein sequence ID" value="BAG28258.1"/>
    <property type="molecule type" value="Genomic_DNA"/>
</dbReference>
<dbReference type="AlphaFoldDB" id="B2DD69"/>
<dbReference type="Gene3D" id="3.40.50.1010">
    <property type="entry name" value="5'-nuclease"/>
    <property type="match status" value="1"/>
</dbReference>
<keyword evidence="1" id="KW-0812">Transmembrane</keyword>
<dbReference type="SUPFAM" id="SSF88723">
    <property type="entry name" value="PIN domain-like"/>
    <property type="match status" value="1"/>
</dbReference>
<evidence type="ECO:0000256" key="1">
    <source>
        <dbReference type="SAM" id="Phobius"/>
    </source>
</evidence>
<dbReference type="InterPro" id="IPR029060">
    <property type="entry name" value="PIN-like_dom_sf"/>
</dbReference>
<dbReference type="Pfam" id="PF01850">
    <property type="entry name" value="PIN"/>
    <property type="match status" value="1"/>
</dbReference>
<evidence type="ECO:0000313" key="3">
    <source>
        <dbReference type="EMBL" id="BAG28258.1"/>
    </source>
</evidence>
<dbReference type="InterPro" id="IPR002716">
    <property type="entry name" value="PIN_dom"/>
</dbReference>
<evidence type="ECO:0000259" key="2">
    <source>
        <dbReference type="Pfam" id="PF01850"/>
    </source>
</evidence>
<sequence>MIKQIGQFERQLEFIDKTQVVEGIPHFQIRHHIVIDLFIVFGIPIPAAHVADHGNQFKIPQDVYQPGFQGPFRGIDHLFVFGIPDNPLKCQVVIVCQYRIRGVQKEVQVLIDEKTGFNFHSLDNRTSDTATKLLKTYRLSHGLLIADALIAATAIVNGIQLISKNQKDYRFIEQLELLEYPSSIL</sequence>
<accession>B2DD69</accession>
<organism evidence="3">
    <name type="scientific">Desulfotignum balticum</name>
    <dbReference type="NCBI Taxonomy" id="115781"/>
    <lineage>
        <taxon>Bacteria</taxon>
        <taxon>Pseudomonadati</taxon>
        <taxon>Thermodesulfobacteriota</taxon>
        <taxon>Desulfobacteria</taxon>
        <taxon>Desulfobacterales</taxon>
        <taxon>Desulfobacteraceae</taxon>
        <taxon>Desulfotignum</taxon>
    </lineage>
</organism>
<feature type="domain" description="PIN" evidence="2">
    <location>
        <begin position="100"/>
        <end position="167"/>
    </location>
</feature>